<organism evidence="3 4">
    <name type="scientific">Bacillus cereus</name>
    <dbReference type="NCBI Taxonomy" id="1396"/>
    <lineage>
        <taxon>Bacteria</taxon>
        <taxon>Bacillati</taxon>
        <taxon>Bacillota</taxon>
        <taxon>Bacilli</taxon>
        <taxon>Bacillales</taxon>
        <taxon>Bacillaceae</taxon>
        <taxon>Bacillus</taxon>
        <taxon>Bacillus cereus group</taxon>
    </lineage>
</organism>
<reference evidence="3 4" key="1">
    <citation type="journal article" date="2019" name="Ecotoxicol. Environ. Saf.">
        <title>Microbial characterization of heavy metal resistant bacterial strains isolated from an electroplating wastewater treatment plant.</title>
        <authorList>
            <person name="Cai X."/>
            <person name="Zheng X."/>
            <person name="Zhang D."/>
            <person name="Iqbal W."/>
            <person name="Liu C."/>
            <person name="Yang B."/>
            <person name="Zhao X."/>
            <person name="Lu X."/>
            <person name="Mao Y."/>
        </authorList>
    </citation>
    <scope>NUCLEOTIDE SEQUENCE [LARGE SCALE GENOMIC DNA]</scope>
    <source>
        <strain evidence="3 4">Co1-1</strain>
    </source>
</reference>
<dbReference type="SUPFAM" id="SSF57868">
    <property type="entry name" value="Metallothionein"/>
    <property type="match status" value="1"/>
</dbReference>
<sequence>MNSKMASSYDETCEYCTCLLSDWLFWRWNGKKYCSESCAEYDKK</sequence>
<gene>
    <name evidence="3" type="ORF">D0437_30650</name>
</gene>
<evidence type="ECO:0000313" key="4">
    <source>
        <dbReference type="Proteomes" id="UP000321735"/>
    </source>
</evidence>
<dbReference type="AlphaFoldDB" id="A0A9X7M1L2"/>
<keyword evidence="1" id="KW-0479">Metal-binding</keyword>
<name>A0A9X7M1L2_BACCE</name>
<evidence type="ECO:0000256" key="2">
    <source>
        <dbReference type="ARBA" id="ARBA00022851"/>
    </source>
</evidence>
<evidence type="ECO:0000313" key="3">
    <source>
        <dbReference type="EMBL" id="QDZ77100.1"/>
    </source>
</evidence>
<dbReference type="Proteomes" id="UP000321735">
    <property type="component" value="Chromosome"/>
</dbReference>
<dbReference type="Gene3D" id="2.30.170.10">
    <property type="match status" value="1"/>
</dbReference>
<protein>
    <submittedName>
        <fullName evidence="3">Uncharacterized protein</fullName>
    </submittedName>
</protein>
<dbReference type="RefSeq" id="WP_208742954.1">
    <property type="nucleotide sequence ID" value="NZ_CP031778.1"/>
</dbReference>
<dbReference type="GO" id="GO:0046872">
    <property type="term" value="F:metal ion binding"/>
    <property type="evidence" value="ECO:0007669"/>
    <property type="project" value="UniProtKB-KW"/>
</dbReference>
<dbReference type="EMBL" id="CP031778">
    <property type="protein sequence ID" value="QDZ77100.1"/>
    <property type="molecule type" value="Genomic_DNA"/>
</dbReference>
<dbReference type="InterPro" id="IPR017854">
    <property type="entry name" value="Metalthion_dom_sf"/>
</dbReference>
<accession>A0A9X7M1L2</accession>
<proteinExistence type="predicted"/>
<keyword evidence="2" id="KW-0480">Metal-thiolate cluster</keyword>
<evidence type="ECO:0000256" key="1">
    <source>
        <dbReference type="ARBA" id="ARBA00022723"/>
    </source>
</evidence>